<name>A0A226QSQ8_9BACL</name>
<organism evidence="1 2">
    <name type="scientific">Parageobacillus galactosidasius</name>
    <dbReference type="NCBI Taxonomy" id="883812"/>
    <lineage>
        <taxon>Bacteria</taxon>
        <taxon>Bacillati</taxon>
        <taxon>Bacillota</taxon>
        <taxon>Bacilli</taxon>
        <taxon>Bacillales</taxon>
        <taxon>Anoxybacillaceae</taxon>
        <taxon>Parageobacillus</taxon>
    </lineage>
</organism>
<keyword evidence="2" id="KW-1185">Reference proteome</keyword>
<proteinExistence type="predicted"/>
<protein>
    <submittedName>
        <fullName evidence="1">Uncharacterized protein</fullName>
    </submittedName>
</protein>
<evidence type="ECO:0000313" key="2">
    <source>
        <dbReference type="Proteomes" id="UP000198394"/>
    </source>
</evidence>
<reference evidence="1 2" key="1">
    <citation type="submission" date="2017-04" db="EMBL/GenBank/DDBJ databases">
        <title>The genome sequence of Parageobacillus galactosidasius DSM 18751.</title>
        <authorList>
            <person name="Ramaloko W.T."/>
            <person name="Koen N."/>
            <person name="Polliack S."/>
            <person name="Aliyu H."/>
            <person name="Lebre P."/>
            <person name="Mohr T."/>
            <person name="Oswald F."/>
            <person name="Zwick M."/>
            <person name="Neumann A."/>
            <person name="Syldatk C."/>
            <person name="Cowan D."/>
            <person name="De Maayer P."/>
        </authorList>
    </citation>
    <scope>NUCLEOTIDE SEQUENCE [LARGE SCALE GENOMIC DNA]</scope>
    <source>
        <strain evidence="1 2">DSM 18751</strain>
    </source>
</reference>
<dbReference type="AlphaFoldDB" id="A0A226QSQ8"/>
<evidence type="ECO:0000313" key="1">
    <source>
        <dbReference type="EMBL" id="OXB94938.1"/>
    </source>
</evidence>
<accession>A0A226QSQ8</accession>
<gene>
    <name evidence="1" type="ORF">B9L23_08810</name>
</gene>
<dbReference type="Proteomes" id="UP000198394">
    <property type="component" value="Unassembled WGS sequence"/>
</dbReference>
<dbReference type="EMBL" id="NDYL01000001">
    <property type="protein sequence ID" value="OXB94938.1"/>
    <property type="molecule type" value="Genomic_DNA"/>
</dbReference>
<comment type="caution">
    <text evidence="1">The sequence shown here is derived from an EMBL/GenBank/DDBJ whole genome shotgun (WGS) entry which is preliminary data.</text>
</comment>
<sequence length="67" mass="7920">MIQFHDFGIDVQTYAERGKENDFPLLTQCPHCRAKRPLQERANVPKECAKSGTIRKNFAHYFRIRLK</sequence>